<accession>A0ABW9ZZC6</accession>
<evidence type="ECO:0000256" key="4">
    <source>
        <dbReference type="ARBA" id="ARBA00022989"/>
    </source>
</evidence>
<gene>
    <name evidence="7" type="ORF">GW534_01860</name>
</gene>
<evidence type="ECO:0008006" key="9">
    <source>
        <dbReference type="Google" id="ProtNLM"/>
    </source>
</evidence>
<dbReference type="Pfam" id="PF04347">
    <property type="entry name" value="FliO"/>
    <property type="match status" value="1"/>
</dbReference>
<protein>
    <recommendedName>
        <fullName evidence="9">Flagellar biosynthesis protein FliZ</fullName>
    </recommendedName>
</protein>
<keyword evidence="3 6" id="KW-0812">Transmembrane</keyword>
<evidence type="ECO:0000256" key="1">
    <source>
        <dbReference type="ARBA" id="ARBA00004236"/>
    </source>
</evidence>
<keyword evidence="4 6" id="KW-1133">Transmembrane helix</keyword>
<comment type="caution">
    <text evidence="7">The sequence shown here is derived from an EMBL/GenBank/DDBJ whole genome shotgun (WGS) entry which is preliminary data.</text>
</comment>
<feature type="non-terminal residue" evidence="7">
    <location>
        <position position="1"/>
    </location>
</feature>
<keyword evidence="2" id="KW-1003">Cell membrane</keyword>
<dbReference type="RefSeq" id="WP_161919350.1">
    <property type="nucleotide sequence ID" value="NZ_JAACYS010000004.1"/>
</dbReference>
<keyword evidence="5 6" id="KW-0472">Membrane</keyword>
<evidence type="ECO:0000256" key="2">
    <source>
        <dbReference type="ARBA" id="ARBA00022475"/>
    </source>
</evidence>
<evidence type="ECO:0000256" key="5">
    <source>
        <dbReference type="ARBA" id="ARBA00023136"/>
    </source>
</evidence>
<evidence type="ECO:0000256" key="3">
    <source>
        <dbReference type="ARBA" id="ARBA00022692"/>
    </source>
</evidence>
<proteinExistence type="predicted"/>
<reference evidence="7 8" key="1">
    <citation type="submission" date="2020-01" db="EMBL/GenBank/DDBJ databases">
        <title>A novel Bacillus sp. from Pasinler.</title>
        <authorList>
            <person name="Adiguzel A."/>
            <person name="Ay H."/>
            <person name="Baltaci M.O."/>
        </authorList>
    </citation>
    <scope>NUCLEOTIDE SEQUENCE [LARGE SCALE GENOMIC DNA]</scope>
    <source>
        <strain evidence="7 8">P1</strain>
    </source>
</reference>
<dbReference type="Proteomes" id="UP000743899">
    <property type="component" value="Unassembled WGS sequence"/>
</dbReference>
<name>A0ABW9ZZC6_9BACI</name>
<keyword evidence="8" id="KW-1185">Reference proteome</keyword>
<sequence length="240" mass="27386">LPKIDKFTPHSWTNKSAFYFITVLFIIFSLFSPKQIVANAQDSVNKSVYDYYENQNTEEKTEESLKETNEVNKVEDNTNATVGVTFFDIIRTIFVLVIVIGLLIALLKWMQKKSNLPYSGNLVKNLGGASLGGNRSVQVIQAGNSILIVGVGENIQLLKEVTDEKEIADLLQQYNDRMDQMVNTKNLYSKIKDFLEKKGTANETEEQHSFKDEISKRIKEIELKRKEAMEEHIKKGSKDK</sequence>
<dbReference type="InterPro" id="IPR022781">
    <property type="entry name" value="Flagellar_biosynth_FliO"/>
</dbReference>
<evidence type="ECO:0000256" key="6">
    <source>
        <dbReference type="SAM" id="Phobius"/>
    </source>
</evidence>
<feature type="transmembrane region" description="Helical" evidence="6">
    <location>
        <begin position="89"/>
        <end position="107"/>
    </location>
</feature>
<dbReference type="EMBL" id="JAACYS010000004">
    <property type="protein sequence ID" value="NCU16520.1"/>
    <property type="molecule type" value="Genomic_DNA"/>
</dbReference>
<evidence type="ECO:0000313" key="8">
    <source>
        <dbReference type="Proteomes" id="UP000743899"/>
    </source>
</evidence>
<evidence type="ECO:0000313" key="7">
    <source>
        <dbReference type="EMBL" id="NCU16520.1"/>
    </source>
</evidence>
<organism evidence="7 8">
    <name type="scientific">Pallidibacillus pasinlerensis</name>
    <dbReference type="NCBI Taxonomy" id="2703818"/>
    <lineage>
        <taxon>Bacteria</taxon>
        <taxon>Bacillati</taxon>
        <taxon>Bacillota</taxon>
        <taxon>Bacilli</taxon>
        <taxon>Bacillales</taxon>
        <taxon>Bacillaceae</taxon>
        <taxon>Pallidibacillus</taxon>
    </lineage>
</organism>
<feature type="transmembrane region" description="Helical" evidence="6">
    <location>
        <begin position="12"/>
        <end position="31"/>
    </location>
</feature>
<comment type="subcellular location">
    <subcellularLocation>
        <location evidence="1">Cell membrane</location>
    </subcellularLocation>
</comment>